<keyword evidence="3" id="KW-1185">Reference proteome</keyword>
<reference evidence="2 3" key="1">
    <citation type="submission" date="2020-08" db="EMBL/GenBank/DDBJ databases">
        <title>Sequencing the genomes of 1000 actinobacteria strains.</title>
        <authorList>
            <person name="Klenk H.-P."/>
        </authorList>
    </citation>
    <scope>NUCLEOTIDE SEQUENCE [LARGE SCALE GENOMIC DNA]</scope>
    <source>
        <strain evidence="2 3">DSM 43149</strain>
    </source>
</reference>
<comment type="caution">
    <text evidence="2">The sequence shown here is derived from an EMBL/GenBank/DDBJ whole genome shotgun (WGS) entry which is preliminary data.</text>
</comment>
<organism evidence="2 3">
    <name type="scientific">Actinoplanes digitatis</name>
    <dbReference type="NCBI Taxonomy" id="1868"/>
    <lineage>
        <taxon>Bacteria</taxon>
        <taxon>Bacillati</taxon>
        <taxon>Actinomycetota</taxon>
        <taxon>Actinomycetes</taxon>
        <taxon>Micromonosporales</taxon>
        <taxon>Micromonosporaceae</taxon>
        <taxon>Actinoplanes</taxon>
    </lineage>
</organism>
<proteinExistence type="predicted"/>
<sequence length="303" mass="32288">MSLITEIIDGAASDASVPTVLRKLKIVAFRTGSVKLADWVTKELDGYASGDPIPTYRGPIGTIVLGNFTGIGGRTAQNVPLPPSTFPEEIRESQLFMLNLHDSVASIEEMANKDHINMAWPSDAMRYYNSGVRSGTITRILVDDMMLASAHRPIMRHVFVGVLDAVRNRALDLALELEGVSAEVGQPDAPAETRERAASVANTFNFYGNSNVAVDSSHFEQSMTVQRGDLESLTHALREIGVSDVAIADLRNAIAADADESGGAPPLSPGSRVKMWLAQATTQFGTGAAADLAAEAVKAYFGG</sequence>
<accession>A0A7W7HV91</accession>
<evidence type="ECO:0000259" key="1">
    <source>
        <dbReference type="Pfam" id="PF18864"/>
    </source>
</evidence>
<dbReference type="InterPro" id="IPR041304">
    <property type="entry name" value="AbiTii"/>
</dbReference>
<evidence type="ECO:0000313" key="3">
    <source>
        <dbReference type="Proteomes" id="UP000578112"/>
    </source>
</evidence>
<protein>
    <recommendedName>
        <fullName evidence="1">AbiTii domain-containing protein</fullName>
    </recommendedName>
</protein>
<dbReference type="AlphaFoldDB" id="A0A7W7HV91"/>
<feature type="domain" description="AbiTii" evidence="1">
    <location>
        <begin position="2"/>
        <end position="198"/>
    </location>
</feature>
<dbReference type="RefSeq" id="WP_184991803.1">
    <property type="nucleotide sequence ID" value="NZ_BOMK01000030.1"/>
</dbReference>
<name>A0A7W7HV91_9ACTN</name>
<dbReference type="Pfam" id="PF18864">
    <property type="entry name" value="AbiTii"/>
    <property type="match status" value="1"/>
</dbReference>
<dbReference type="EMBL" id="JACHNH010000001">
    <property type="protein sequence ID" value="MBB4761412.1"/>
    <property type="molecule type" value="Genomic_DNA"/>
</dbReference>
<dbReference type="Proteomes" id="UP000578112">
    <property type="component" value="Unassembled WGS sequence"/>
</dbReference>
<gene>
    <name evidence="2" type="ORF">BJ971_001968</name>
</gene>
<evidence type="ECO:0000313" key="2">
    <source>
        <dbReference type="EMBL" id="MBB4761412.1"/>
    </source>
</evidence>